<protein>
    <submittedName>
        <fullName evidence="1">Uncharacterized protein</fullName>
    </submittedName>
</protein>
<organism evidence="1 2">
    <name type="scientific">Desulfitobacterium chlororespirans DSM 11544</name>
    <dbReference type="NCBI Taxonomy" id="1121395"/>
    <lineage>
        <taxon>Bacteria</taxon>
        <taxon>Bacillati</taxon>
        <taxon>Bacillota</taxon>
        <taxon>Clostridia</taxon>
        <taxon>Eubacteriales</taxon>
        <taxon>Desulfitobacteriaceae</taxon>
        <taxon>Desulfitobacterium</taxon>
    </lineage>
</organism>
<dbReference type="Proteomes" id="UP000184010">
    <property type="component" value="Unassembled WGS sequence"/>
</dbReference>
<dbReference type="STRING" id="1121395.SAMN02745215_04635"/>
<dbReference type="EMBL" id="FRDN01000017">
    <property type="protein sequence ID" value="SHN86459.1"/>
    <property type="molecule type" value="Genomic_DNA"/>
</dbReference>
<gene>
    <name evidence="1" type="ORF">SAMN02745215_04635</name>
</gene>
<dbReference type="RefSeq" id="WP_018213647.1">
    <property type="nucleotide sequence ID" value="NZ_FRDN01000017.1"/>
</dbReference>
<sequence length="182" mass="21921">MSRYFKIMKADDQSIGSLEAYIKVPYYDEHSHLGCYNKRHWKYPGHGDYLQAYYRYDEVYEDEYLTIQLISRWRDKEEPIYISGRPGFEDLLRKGIVVEVQDIDVIKRDIVLLEWIAYLSEELARLEYELSDIVYQIYHTSNPEEFTEEMIEEWEKRVSGTRNELMDAERKEHEIALSIILS</sequence>
<evidence type="ECO:0000313" key="1">
    <source>
        <dbReference type="EMBL" id="SHN86459.1"/>
    </source>
</evidence>
<dbReference type="AlphaFoldDB" id="A0A1M7UU14"/>
<evidence type="ECO:0000313" key="2">
    <source>
        <dbReference type="Proteomes" id="UP000184010"/>
    </source>
</evidence>
<accession>A0A1M7UU14</accession>
<name>A0A1M7UU14_9FIRM</name>
<proteinExistence type="predicted"/>
<keyword evidence="2" id="KW-1185">Reference proteome</keyword>
<reference evidence="2" key="1">
    <citation type="submission" date="2016-12" db="EMBL/GenBank/DDBJ databases">
        <authorList>
            <person name="Varghese N."/>
            <person name="Submissions S."/>
        </authorList>
    </citation>
    <scope>NUCLEOTIDE SEQUENCE [LARGE SCALE GENOMIC DNA]</scope>
    <source>
        <strain evidence="2">DSM 11544</strain>
    </source>
</reference>